<comment type="caution">
    <text evidence="3">The sequence shown here is derived from an EMBL/GenBank/DDBJ whole genome shotgun (WGS) entry which is preliminary data.</text>
</comment>
<dbReference type="Gene3D" id="3.30.70.1060">
    <property type="entry name" value="Dimeric alpha+beta barrel"/>
    <property type="match status" value="1"/>
</dbReference>
<dbReference type="EMBL" id="FCNW02000030">
    <property type="protein sequence ID" value="SAL54466.1"/>
    <property type="molecule type" value="Genomic_DNA"/>
</dbReference>
<reference evidence="3" key="1">
    <citation type="submission" date="2016-01" db="EMBL/GenBank/DDBJ databases">
        <authorList>
            <person name="Peeters C."/>
        </authorList>
    </citation>
    <scope>NUCLEOTIDE SEQUENCE [LARGE SCALE GENOMIC DNA]</scope>
    <source>
        <strain evidence="3">LMG 22934</strain>
    </source>
</reference>
<keyword evidence="4" id="KW-1185">Reference proteome</keyword>
<dbReference type="InterPro" id="IPR011008">
    <property type="entry name" value="Dimeric_a/b-barrel"/>
</dbReference>
<dbReference type="RefSeq" id="WP_087669340.1">
    <property type="nucleotide sequence ID" value="NZ_FCNW02000030.1"/>
</dbReference>
<dbReference type="SUPFAM" id="SSF54909">
    <property type="entry name" value="Dimeric alpha+beta barrel"/>
    <property type="match status" value="1"/>
</dbReference>
<dbReference type="InterPro" id="IPR005545">
    <property type="entry name" value="YCII"/>
</dbReference>
<comment type="similarity">
    <text evidence="1">Belongs to the YciI family.</text>
</comment>
<evidence type="ECO:0000256" key="1">
    <source>
        <dbReference type="ARBA" id="ARBA00007689"/>
    </source>
</evidence>
<dbReference type="OrthoDB" id="9131414at2"/>
<dbReference type="Proteomes" id="UP000054977">
    <property type="component" value="Unassembled WGS sequence"/>
</dbReference>
<evidence type="ECO:0000313" key="4">
    <source>
        <dbReference type="Proteomes" id="UP000054977"/>
    </source>
</evidence>
<evidence type="ECO:0000259" key="2">
    <source>
        <dbReference type="Pfam" id="PF03795"/>
    </source>
</evidence>
<protein>
    <submittedName>
        <fullName evidence="3">YciI-like protein</fullName>
    </submittedName>
</protein>
<dbReference type="AlphaFoldDB" id="A0A158ID31"/>
<dbReference type="Pfam" id="PF03795">
    <property type="entry name" value="YCII"/>
    <property type="match status" value="1"/>
</dbReference>
<proteinExistence type="inferred from homology"/>
<accession>A0A158ID31</accession>
<organism evidence="3 4">
    <name type="scientific">Caballeronia humi</name>
    <dbReference type="NCBI Taxonomy" id="326474"/>
    <lineage>
        <taxon>Bacteria</taxon>
        <taxon>Pseudomonadati</taxon>
        <taxon>Pseudomonadota</taxon>
        <taxon>Betaproteobacteria</taxon>
        <taxon>Burkholderiales</taxon>
        <taxon>Burkholderiaceae</taxon>
        <taxon>Caballeronia</taxon>
    </lineage>
</organism>
<name>A0A158ID31_9BURK</name>
<dbReference type="STRING" id="326474.AWB65_04617"/>
<feature type="domain" description="YCII-related" evidence="2">
    <location>
        <begin position="29"/>
        <end position="99"/>
    </location>
</feature>
<evidence type="ECO:0000313" key="3">
    <source>
        <dbReference type="EMBL" id="SAL54466.1"/>
    </source>
</evidence>
<gene>
    <name evidence="3" type="ORF">AWB65_04617</name>
</gene>
<sequence>MVDQNGPTYFVVFHSPGPKWVTDKPYNEQPGFYDHVKYIDDWFEKGAIVLSGPFMEPSGGMAAGGMAIFKSTDLKAATELGTEDPTVKSGLLNVTVKPWWVPFHH</sequence>